<dbReference type="Proteomes" id="UP000253495">
    <property type="component" value="Unassembled WGS sequence"/>
</dbReference>
<name>A0A368VCC3_9ACTN</name>
<gene>
    <name evidence="2" type="ORF">DFQ14_12023</name>
</gene>
<keyword evidence="3" id="KW-1185">Reference proteome</keyword>
<comment type="caution">
    <text evidence="2">The sequence shown here is derived from an EMBL/GenBank/DDBJ whole genome shotgun (WGS) entry which is preliminary data.</text>
</comment>
<dbReference type="Pfam" id="PF19654">
    <property type="entry name" value="DUF6157"/>
    <property type="match status" value="1"/>
</dbReference>
<reference evidence="2 3" key="1">
    <citation type="submission" date="2018-07" db="EMBL/GenBank/DDBJ databases">
        <title>Genomic Encyclopedia of Type Strains, Phase III (KMG-III): the genomes of soil and plant-associated and newly described type strains.</title>
        <authorList>
            <person name="Whitman W."/>
        </authorList>
    </citation>
    <scope>NUCLEOTIDE SEQUENCE [LARGE SCALE GENOMIC DNA]</scope>
    <source>
        <strain evidence="2 3">CECT 8575</strain>
    </source>
</reference>
<feature type="region of interest" description="Disordered" evidence="1">
    <location>
        <begin position="168"/>
        <end position="191"/>
    </location>
</feature>
<evidence type="ECO:0000313" key="2">
    <source>
        <dbReference type="EMBL" id="RCW38776.1"/>
    </source>
</evidence>
<evidence type="ECO:0000256" key="1">
    <source>
        <dbReference type="SAM" id="MobiDB-lite"/>
    </source>
</evidence>
<dbReference type="AlphaFoldDB" id="A0A368VCC3"/>
<sequence length="191" mass="20954">MPARADLPRAGTPTFRGSVGATWWARARGLALDFRALSEIPATITVMERVDYRDTFIAVAEDSPAETGTVPPSRSENPSIAARTYRLIAEHPYGFTSGDVLFTVFADRQGIPETGRETARAEFHSRSRACLRSSDLGKRYGWGIHADSHGCLALYGVETPQYAEFVSGRRRSESGAPITVTRAMRSSRSRS</sequence>
<organism evidence="2 3">
    <name type="scientific">Halopolyspora algeriensis</name>
    <dbReference type="NCBI Taxonomy" id="1500506"/>
    <lineage>
        <taxon>Bacteria</taxon>
        <taxon>Bacillati</taxon>
        <taxon>Actinomycetota</taxon>
        <taxon>Actinomycetes</taxon>
        <taxon>Actinomycetes incertae sedis</taxon>
        <taxon>Halopolyspora</taxon>
    </lineage>
</organism>
<accession>A0A368VCC3</accession>
<protein>
    <submittedName>
        <fullName evidence="2">Uncharacterized protein</fullName>
    </submittedName>
</protein>
<dbReference type="InterPro" id="IPR046155">
    <property type="entry name" value="DUF6157"/>
</dbReference>
<dbReference type="EMBL" id="QPJC01000020">
    <property type="protein sequence ID" value="RCW38776.1"/>
    <property type="molecule type" value="Genomic_DNA"/>
</dbReference>
<evidence type="ECO:0000313" key="3">
    <source>
        <dbReference type="Proteomes" id="UP000253495"/>
    </source>
</evidence>
<proteinExistence type="predicted"/>